<comment type="similarity">
    <text evidence="2">Belongs to the ACC deaminase/D-cysteine desulfhydrase family.</text>
</comment>
<evidence type="ECO:0000256" key="3">
    <source>
        <dbReference type="ARBA" id="ARBA00022898"/>
    </source>
</evidence>
<gene>
    <name evidence="7" type="ORF">SAMN02194393_05119</name>
</gene>
<proteinExistence type="inferred from homology"/>
<sequence>MLFSGIPRIKLLEEATPIQCLSNIGNIMDNNNIFVKRDDIMPIGMGGNKIRCLEFWLGDAIQRKCDILLVAGASVSNQCRLAAAAAAKIGMDCIILHSSDEPKKLNGNSLLNRLMGVKTIFLGEMDEASRKEYTLNYSENLRKKGFKPYIIGEDLVTGAFGYVSSALELVYQAERENIDLKHVVICGSEGPTETGLIYGLSLFGNAFKVHVISVEYEISYLEKRIQKIFKGMCNKLDLVPPRKIEDVAVLYNDYIGEGYGKTTKESLDAVKLLAQKEGIFIENTYNSKVFAGMFDLIKKGIIPRSEAVCCYITGGTPALFNQANLFD</sequence>
<dbReference type="Gene3D" id="3.40.50.1100">
    <property type="match status" value="2"/>
</dbReference>
<keyword evidence="7" id="KW-0456">Lyase</keyword>
<dbReference type="RefSeq" id="WP_079495709.1">
    <property type="nucleotide sequence ID" value="NZ_FUZT01000021.1"/>
</dbReference>
<accession>A0A1T5MPI4</accession>
<feature type="active site" description="Nucleophile" evidence="4">
    <location>
        <position position="76"/>
    </location>
</feature>
<dbReference type="AlphaFoldDB" id="A0A1T5MPI4"/>
<dbReference type="PIRSF" id="PIRSF006278">
    <property type="entry name" value="ACCD_DCysDesulf"/>
    <property type="match status" value="1"/>
</dbReference>
<name>A0A1T5MPI4_9FIRM</name>
<keyword evidence="3 5" id="KW-0663">Pyridoxal phosphate</keyword>
<dbReference type="PANTHER" id="PTHR43780">
    <property type="entry name" value="1-AMINOCYCLOPROPANE-1-CARBOXYLATE DEAMINASE-RELATED"/>
    <property type="match status" value="1"/>
</dbReference>
<evidence type="ECO:0000313" key="7">
    <source>
        <dbReference type="EMBL" id="SKC90131.1"/>
    </source>
</evidence>
<feature type="domain" description="Tryptophan synthase beta chain-like PALP" evidence="6">
    <location>
        <begin position="10"/>
        <end position="314"/>
    </location>
</feature>
<evidence type="ECO:0000256" key="1">
    <source>
        <dbReference type="ARBA" id="ARBA00001933"/>
    </source>
</evidence>
<dbReference type="Pfam" id="PF00291">
    <property type="entry name" value="PALP"/>
    <property type="match status" value="1"/>
</dbReference>
<comment type="cofactor">
    <cofactor evidence="1">
        <name>pyridoxal 5'-phosphate</name>
        <dbReference type="ChEBI" id="CHEBI:597326"/>
    </cofactor>
</comment>
<protein>
    <submittedName>
        <fullName evidence="7">L-cysteate sulfo-lyase</fullName>
    </submittedName>
</protein>
<evidence type="ECO:0000256" key="5">
    <source>
        <dbReference type="PIRSR" id="PIRSR006278-2"/>
    </source>
</evidence>
<dbReference type="InterPro" id="IPR001926">
    <property type="entry name" value="TrpB-like_PALP"/>
</dbReference>
<dbReference type="STRING" id="36842.SAMN02194393_05119"/>
<dbReference type="SUPFAM" id="SSF53686">
    <property type="entry name" value="Tryptophan synthase beta subunit-like PLP-dependent enzymes"/>
    <property type="match status" value="1"/>
</dbReference>
<evidence type="ECO:0000256" key="4">
    <source>
        <dbReference type="PIRSR" id="PIRSR006278-1"/>
    </source>
</evidence>
<dbReference type="Proteomes" id="UP000190285">
    <property type="component" value="Unassembled WGS sequence"/>
</dbReference>
<dbReference type="EMBL" id="FUZT01000021">
    <property type="protein sequence ID" value="SKC90131.1"/>
    <property type="molecule type" value="Genomic_DNA"/>
</dbReference>
<dbReference type="InterPro" id="IPR027278">
    <property type="entry name" value="ACCD_DCysDesulf"/>
</dbReference>
<dbReference type="OrthoDB" id="9801249at2"/>
<evidence type="ECO:0000313" key="8">
    <source>
        <dbReference type="Proteomes" id="UP000190285"/>
    </source>
</evidence>
<dbReference type="GO" id="GO:1901605">
    <property type="term" value="P:alpha-amino acid metabolic process"/>
    <property type="evidence" value="ECO:0007669"/>
    <property type="project" value="UniProtKB-ARBA"/>
</dbReference>
<feature type="modified residue" description="N6-(pyridoxal phosphate)lysine" evidence="5">
    <location>
        <position position="49"/>
    </location>
</feature>
<organism evidence="7 8">
    <name type="scientific">Maledivibacter halophilus</name>
    <dbReference type="NCBI Taxonomy" id="36842"/>
    <lineage>
        <taxon>Bacteria</taxon>
        <taxon>Bacillati</taxon>
        <taxon>Bacillota</taxon>
        <taxon>Clostridia</taxon>
        <taxon>Peptostreptococcales</taxon>
        <taxon>Caminicellaceae</taxon>
        <taxon>Maledivibacter</taxon>
    </lineage>
</organism>
<dbReference type="InterPro" id="IPR036052">
    <property type="entry name" value="TrpB-like_PALP_sf"/>
</dbReference>
<evidence type="ECO:0000259" key="6">
    <source>
        <dbReference type="Pfam" id="PF00291"/>
    </source>
</evidence>
<reference evidence="7 8" key="1">
    <citation type="submission" date="2017-02" db="EMBL/GenBank/DDBJ databases">
        <authorList>
            <person name="Peterson S.W."/>
        </authorList>
    </citation>
    <scope>NUCLEOTIDE SEQUENCE [LARGE SCALE GENOMIC DNA]</scope>
    <source>
        <strain evidence="7 8">M1</strain>
    </source>
</reference>
<dbReference type="PANTHER" id="PTHR43780:SF2">
    <property type="entry name" value="1-AMINOCYCLOPROPANE-1-CARBOXYLATE DEAMINASE-RELATED"/>
    <property type="match status" value="1"/>
</dbReference>
<evidence type="ECO:0000256" key="2">
    <source>
        <dbReference type="ARBA" id="ARBA00008639"/>
    </source>
</evidence>
<dbReference type="GO" id="GO:0019148">
    <property type="term" value="F:D-cysteine desulfhydrase activity"/>
    <property type="evidence" value="ECO:0007669"/>
    <property type="project" value="TreeGrafter"/>
</dbReference>
<keyword evidence="8" id="KW-1185">Reference proteome</keyword>